<evidence type="ECO:0000256" key="2">
    <source>
        <dbReference type="ARBA" id="ARBA00010447"/>
    </source>
</evidence>
<dbReference type="InterPro" id="IPR015421">
    <property type="entry name" value="PyrdxlP-dep_Trfase_major"/>
</dbReference>
<comment type="similarity">
    <text evidence="2">Belongs to the class-V pyridoxal-phosphate-dependent aminotransferase family. Csd subfamily.</text>
</comment>
<dbReference type="Proteomes" id="UP000003280">
    <property type="component" value="Unassembled WGS sequence"/>
</dbReference>
<dbReference type="InterPro" id="IPR016454">
    <property type="entry name" value="Cysteine_dSase"/>
</dbReference>
<dbReference type="RefSeq" id="WP_008901100.1">
    <property type="nucleotide sequence ID" value="NZ_GL397071.1"/>
</dbReference>
<dbReference type="SUPFAM" id="SSF53383">
    <property type="entry name" value="PLP-dependent transferases"/>
    <property type="match status" value="1"/>
</dbReference>
<name>E0NJC5_9FIRM</name>
<dbReference type="Gene3D" id="3.40.640.10">
    <property type="entry name" value="Type I PLP-dependent aspartate aminotransferase-like (Major domain)"/>
    <property type="match status" value="1"/>
</dbReference>
<sequence length="372" mass="41259">MIYFDNGATTLIKPESVLKEIVDDFNKMGNPSRGSYTASEYSMDKVYGTRQKVAKLFSVSPMDVAFTYNITTSLNLVLKSLLTKEDHVITTILEHNSVLRPLYQLEDKGMGLSFVDVDENFDLKLEMLEELLQKNTKAVVITHASNVIGNVTDLERVYEFTKKHGLMLIIDGAQGAGAVELDLSKFTNTIYCFTGHKCLYGPTGTGGIIKLGDFNFHPVFSGGSGFRSFERETPSVFPDVFEYGTINSGGIAALGAGIDYVMSKDTYKILRELKDYLYESMKTIKGIKIYGSFGENHLPTLSFNIGDNPSGEVSRVLFEQLELCSRPGSHCAPLVHKKAGTVDQGMVRFSLSTFNTKEEIDTVVEFLRSIVE</sequence>
<keyword evidence="7" id="KW-0808">Transferase</keyword>
<dbReference type="Gene3D" id="3.90.1150.10">
    <property type="entry name" value="Aspartate Aminotransferase, domain 1"/>
    <property type="match status" value="1"/>
</dbReference>
<proteinExistence type="inferred from homology"/>
<dbReference type="eggNOG" id="COG0520">
    <property type="taxonomic scope" value="Bacteria"/>
</dbReference>
<protein>
    <recommendedName>
        <fullName evidence="3">cysteine desulfurase</fullName>
        <ecNumber evidence="3">2.8.1.7</ecNumber>
    </recommendedName>
</protein>
<comment type="catalytic activity">
    <reaction evidence="5">
        <text>(sulfur carrier)-H + L-cysteine = (sulfur carrier)-SH + L-alanine</text>
        <dbReference type="Rhea" id="RHEA:43892"/>
        <dbReference type="Rhea" id="RHEA-COMP:14737"/>
        <dbReference type="Rhea" id="RHEA-COMP:14739"/>
        <dbReference type="ChEBI" id="CHEBI:29917"/>
        <dbReference type="ChEBI" id="CHEBI:35235"/>
        <dbReference type="ChEBI" id="CHEBI:57972"/>
        <dbReference type="ChEBI" id="CHEBI:64428"/>
        <dbReference type="EC" id="2.8.1.7"/>
    </reaction>
</comment>
<comment type="cofactor">
    <cofactor evidence="1">
        <name>pyridoxal 5'-phosphate</name>
        <dbReference type="ChEBI" id="CHEBI:597326"/>
    </cofactor>
</comment>
<dbReference type="InterPro" id="IPR000192">
    <property type="entry name" value="Aminotrans_V_dom"/>
</dbReference>
<dbReference type="PIRSF" id="PIRSF005572">
    <property type="entry name" value="NifS"/>
    <property type="match status" value="1"/>
</dbReference>
<evidence type="ECO:0000259" key="6">
    <source>
        <dbReference type="Pfam" id="PF00266"/>
    </source>
</evidence>
<comment type="caution">
    <text evidence="7">The sequence shown here is derived from an EMBL/GenBank/DDBJ whole genome shotgun (WGS) entry which is preliminary data.</text>
</comment>
<dbReference type="PANTHER" id="PTHR43586">
    <property type="entry name" value="CYSTEINE DESULFURASE"/>
    <property type="match status" value="1"/>
</dbReference>
<dbReference type="STRING" id="862517.HMPREF9225_0264"/>
<dbReference type="InterPro" id="IPR015422">
    <property type="entry name" value="PyrdxlP-dep_Trfase_small"/>
</dbReference>
<dbReference type="HOGENOM" id="CLU_003433_2_4_9"/>
<accession>E0NJC5</accession>
<gene>
    <name evidence="7" type="primary">csd</name>
    <name evidence="7" type="ORF">HMPREF9225_0264</name>
</gene>
<dbReference type="AlphaFoldDB" id="E0NJC5"/>
<evidence type="ECO:0000256" key="1">
    <source>
        <dbReference type="ARBA" id="ARBA00001933"/>
    </source>
</evidence>
<dbReference type="InterPro" id="IPR015424">
    <property type="entry name" value="PyrdxlP-dep_Trfase"/>
</dbReference>
<dbReference type="EC" id="2.8.1.7" evidence="3"/>
<feature type="domain" description="Aminotransferase class V" evidence="6">
    <location>
        <begin position="2"/>
        <end position="362"/>
    </location>
</feature>
<evidence type="ECO:0000313" key="8">
    <source>
        <dbReference type="Proteomes" id="UP000003280"/>
    </source>
</evidence>
<evidence type="ECO:0000256" key="3">
    <source>
        <dbReference type="ARBA" id="ARBA00012239"/>
    </source>
</evidence>
<reference evidence="7 8" key="1">
    <citation type="submission" date="2010-07" db="EMBL/GenBank/DDBJ databases">
        <authorList>
            <person name="Muzny D."/>
            <person name="Qin X."/>
            <person name="Deng J."/>
            <person name="Jiang H."/>
            <person name="Liu Y."/>
            <person name="Qu J."/>
            <person name="Song X.-Z."/>
            <person name="Zhang L."/>
            <person name="Thornton R."/>
            <person name="Coyle M."/>
            <person name="Francisco L."/>
            <person name="Jackson L."/>
            <person name="Javaid M."/>
            <person name="Korchina V."/>
            <person name="Kovar C."/>
            <person name="Mata R."/>
            <person name="Mathew T."/>
            <person name="Ngo R."/>
            <person name="Nguyen L."/>
            <person name="Nguyen N."/>
            <person name="Okwuonu G."/>
            <person name="Ongeri F."/>
            <person name="Pham C."/>
            <person name="Simmons D."/>
            <person name="Wilczek-Boney K."/>
            <person name="Hale W."/>
            <person name="Jakkamsetti A."/>
            <person name="Pham P."/>
            <person name="Ruth R."/>
            <person name="San Lucas F."/>
            <person name="Warren J."/>
            <person name="Zhang J."/>
            <person name="Zhao Z."/>
            <person name="Zhou C."/>
            <person name="Zhu D."/>
            <person name="Lee S."/>
            <person name="Bess C."/>
            <person name="Blankenburg K."/>
            <person name="Forbes L."/>
            <person name="Fu Q."/>
            <person name="Gubbala S."/>
            <person name="Hirani K."/>
            <person name="Jayaseelan J.C."/>
            <person name="Lara F."/>
            <person name="Munidasa M."/>
            <person name="Palculict T."/>
            <person name="Patil S."/>
            <person name="Pu L.-L."/>
            <person name="Saada N."/>
            <person name="Tang L."/>
            <person name="Weissenberger G."/>
            <person name="Zhu Y."/>
            <person name="Hemphill L."/>
            <person name="Shang Y."/>
            <person name="Youmans B."/>
            <person name="Ayvaz T."/>
            <person name="Ross M."/>
            <person name="Santibanez J."/>
            <person name="Aqrawi P."/>
            <person name="Gross S."/>
            <person name="Joshi V."/>
            <person name="Fowler G."/>
            <person name="Nazareth L."/>
            <person name="Reid J."/>
            <person name="Worley K."/>
            <person name="Petrosino J."/>
            <person name="Highlander S."/>
            <person name="Gibbs R."/>
        </authorList>
    </citation>
    <scope>NUCLEOTIDE SEQUENCE [LARGE SCALE GENOMIC DNA]</scope>
    <source>
        <strain evidence="7 8">ATCC BAA-1640</strain>
    </source>
</reference>
<dbReference type="Pfam" id="PF00266">
    <property type="entry name" value="Aminotran_5"/>
    <property type="match status" value="1"/>
</dbReference>
<dbReference type="OrthoDB" id="9804366at2"/>
<organism evidence="7 8">
    <name type="scientific">Peptoniphilus duerdenii ATCC BAA-1640</name>
    <dbReference type="NCBI Taxonomy" id="862517"/>
    <lineage>
        <taxon>Bacteria</taxon>
        <taxon>Bacillati</taxon>
        <taxon>Bacillota</taxon>
        <taxon>Tissierellia</taxon>
        <taxon>Tissierellales</taxon>
        <taxon>Peptoniphilaceae</taxon>
        <taxon>Peptoniphilus</taxon>
    </lineage>
</organism>
<dbReference type="GO" id="GO:0031071">
    <property type="term" value="F:cysteine desulfurase activity"/>
    <property type="evidence" value="ECO:0007669"/>
    <property type="project" value="UniProtKB-EC"/>
</dbReference>
<evidence type="ECO:0000313" key="7">
    <source>
        <dbReference type="EMBL" id="EFM26108.1"/>
    </source>
</evidence>
<evidence type="ECO:0000256" key="4">
    <source>
        <dbReference type="ARBA" id="ARBA00022898"/>
    </source>
</evidence>
<dbReference type="PANTHER" id="PTHR43586:SF4">
    <property type="entry name" value="ISOPENICILLIN N EPIMERASE"/>
    <property type="match status" value="1"/>
</dbReference>
<evidence type="ECO:0000256" key="5">
    <source>
        <dbReference type="ARBA" id="ARBA00050776"/>
    </source>
</evidence>
<keyword evidence="4" id="KW-0663">Pyridoxal phosphate</keyword>
<keyword evidence="8" id="KW-1185">Reference proteome</keyword>
<dbReference type="EMBL" id="AEEH01000016">
    <property type="protein sequence ID" value="EFM26108.1"/>
    <property type="molecule type" value="Genomic_DNA"/>
</dbReference>